<organism evidence="1 2">
    <name type="scientific">Phlebia brevispora</name>
    <dbReference type="NCBI Taxonomy" id="194682"/>
    <lineage>
        <taxon>Eukaryota</taxon>
        <taxon>Fungi</taxon>
        <taxon>Dikarya</taxon>
        <taxon>Basidiomycota</taxon>
        <taxon>Agaricomycotina</taxon>
        <taxon>Agaricomycetes</taxon>
        <taxon>Polyporales</taxon>
        <taxon>Meruliaceae</taxon>
        <taxon>Phlebia</taxon>
    </lineage>
</organism>
<reference evidence="1" key="1">
    <citation type="submission" date="2022-07" db="EMBL/GenBank/DDBJ databases">
        <title>Genome Sequence of Phlebia brevispora.</title>
        <authorList>
            <person name="Buettner E."/>
        </authorList>
    </citation>
    <scope>NUCLEOTIDE SEQUENCE</scope>
    <source>
        <strain evidence="1">MPL23</strain>
    </source>
</reference>
<protein>
    <submittedName>
        <fullName evidence="1">Uncharacterized protein</fullName>
    </submittedName>
</protein>
<accession>A0ACC1TCT3</accession>
<proteinExistence type="predicted"/>
<dbReference type="EMBL" id="JANHOG010000125">
    <property type="protein sequence ID" value="KAJ3557878.1"/>
    <property type="molecule type" value="Genomic_DNA"/>
</dbReference>
<comment type="caution">
    <text evidence="1">The sequence shown here is derived from an EMBL/GenBank/DDBJ whole genome shotgun (WGS) entry which is preliminary data.</text>
</comment>
<gene>
    <name evidence="1" type="ORF">NM688_g1232</name>
</gene>
<evidence type="ECO:0000313" key="2">
    <source>
        <dbReference type="Proteomes" id="UP001148662"/>
    </source>
</evidence>
<evidence type="ECO:0000313" key="1">
    <source>
        <dbReference type="EMBL" id="KAJ3557878.1"/>
    </source>
</evidence>
<sequence>MSNGLPSMCQKRPDNLHEESKKDVNAASFDPILTYRQVEQSDELGAGYSAHLGVPDPFSWPLLVLVEVLSQLAGDLSPHFPVLPERKFLIFVLSTMMSSPSTDTITNHDEYIARDTDSLRPHSIDLTLELERQLEAESLPTSPVDEVHTRSRSQSLDPQVLASIVTQLRLSVADVTKERDELSTLLAEVQNREMGLKDALHQVSEKCIKLEGDLTAATDKQKEDQDAITMLRSKLEDSRRALMRLQTESRRMSQASNMTIDLSRAGPSTLNGPPSSRRSSFAPVTGSASSRINAHRRISSVSDSGTYYGEHGQLPGSPRPVSVLEPLHLLSNSAPASTNAPSNNRRISGFFGRTTPTPDLPPTADASELEELRKELQAVKEQLEETRHELTETREAQEASETCVNALRTFIAENSIGMHPPGTAGVTSGNVSSSSAEGASNRNSSSRWAFRLWNTPTNTASPSASPALPPPTTSSTSAPPLSRKLGGFFSSRGSMSSTSSAPPAPHAHQQEPILNGSDSSSDDSGTEPVSPASELPGTNILMHNYDSGVGVLTDSPEHKKADLEVVDLDHASSAVKCREWSACGTVITLRIMKGPNQAVSSAVRGASAQNSAHEQMIARAPSAAGTPPVVLRSDWFPTDTHSSLSLKLRCSRVFPCASCVKKGCAAICPEGSLTTGKGNRFVLANTEVLHEKISVLSNRVRQLEDALAVLYAEKGSPEPHPLLTPELLQLKRPLEREPPEPPKETEVDTAEAIDAVGSLSITESGHTKFFGTTANAWYLLQNEEGDDDETENPEIALPTDVPWISHIFPFAPTLGQTRMDVRHLLLSSLPEVGTARLLVKIYYRHCAWMYTPIPEAELYSTIFSRMYDQAWPEDQDPNDSHRLAVLYMVFALGTLMDLDKPYLSVEATQYYQLARASLSLDSILEHQSIPAIQALVLMCHFMFLSFRDGPRWALMGLVVKLAQSLGLHRDSGKWNLSPDETFRRRALMWEVYTYDSWQSLTFGRPPSFALAFIDCQMAEPEAQPVAQGEEVEMSYDAWKHRFASRCLSVVHEQGFGARTPNYKAIQELDKKVRSFYVPPSLRVPGFGGAKMMELTPPSIELTMQRHIVFAIREITIFYLHRGFFARAIEDSPEDPLGSKYAPSVLAAYTSACTFVGLVKSLHSQQPQLTERLWFLFTHVFSCAIVLGSIAAKSPSLPFARSALMNLDSACNLFEVVRENDRAAKVLPVLRKLKGRAILAMNSAPAAASPSTSRMSPGGSIIKEEDEELAALGGKTRLVARKSSSQPSSPQDAAQQQTPSPQGSPVQAYSPDHIPLMPVSGMPHTNGMESPVVRWPAFVQSPSDMYYNQYPVNAGQWSPESEYAPQGHSPTIPVGVGPMQYPAYETMQPMTNSYAPTHSPMESPMQITDPNASWQISGYRLYPRTRSKIILDADNASSRSIPLPQVALTNLLFILALGSAQDFLMFSSANVSWVVVRVLACGALAVIAWWLATGQWSIRRSIEWPTVAFASVVQVIRVVCLISALASLPHPRVAIIALFSSLWVNCVLRPPSRLHAMGIMLGLLFSFFSSANFSYSKLWDVLPPYAALLMEAFSSSILEHTQSVLIPSLGGTFAAGITTVGGFACYAIFYLLSKVVLGGDAETPAGIAPFFVIPLLAASVLYASPSLSRKMATTSSSQDVSTSYAVAVASSALLAVLAFSQHVTIADMLVAACFCYGVRPGKHHSLRESPYTSISHLGRAYLKSILSNPESRKIFYFLVLNMCYMLVQMLYGIWTNSLGLISDAIHMAFDCMAIGVGLIASVMARWPPNERFTYGYGRIETLSGFSNGVFLILISIFIVFEAIERLMDPPDMNTSQLLLVSSLGLAVNLFGMFAMGGHHHHGGHSHSHSHDHSHGHSHSHSHSHVHNHSHSREKLAISTDSHEGHFGDGAFHQHSDSDDSLPSPLHTHSEPHGHTHSHSHAPSPQHPLSLPLSESRETETRVHDRAHAKLTSPQSDTASPITPSYHFGHDSHYENDHADSYAPNLHDHSHVHEHVHEGHSHNMRGVFLHVMADTLGSIGVIISTLLIQYYGWTGFDPIASLFIAVLIAASVIPLVIDTGRVLMLDLSDRTSHIEVALSELHHVEGLESHSSARFWPKDDNSIIGSIHVKVSPSASSVDPGGPHSTLQGYYAKLDKAVERVDTLLRSKIAGLEELSIQVEGGDGDAYTL</sequence>
<dbReference type="Proteomes" id="UP001148662">
    <property type="component" value="Unassembled WGS sequence"/>
</dbReference>
<name>A0ACC1TCT3_9APHY</name>
<keyword evidence="2" id="KW-1185">Reference proteome</keyword>